<proteinExistence type="predicted"/>
<evidence type="ECO:0000313" key="2">
    <source>
        <dbReference type="Proteomes" id="UP000680020"/>
    </source>
</evidence>
<evidence type="ECO:0000313" key="1">
    <source>
        <dbReference type="EMBL" id="MBS7825511.1"/>
    </source>
</evidence>
<dbReference type="Proteomes" id="UP000680020">
    <property type="component" value="Unassembled WGS sequence"/>
</dbReference>
<protein>
    <recommendedName>
        <fullName evidence="3">CopG family transcriptional regulator</fullName>
    </recommendedName>
</protein>
<reference evidence="1" key="1">
    <citation type="submission" date="2021-03" db="EMBL/GenBank/DDBJ databases">
        <title>Identification and antibiotic profiling of Wohlfahrtiimonas chitiniclastica, an underestimated human pathogen.</title>
        <authorList>
            <person name="Kopf A."/>
            <person name="Bunk B."/>
            <person name="Coldewey S."/>
            <person name="Gunzer F."/>
            <person name="Riedel T."/>
            <person name="Schroettner P."/>
        </authorList>
    </citation>
    <scope>NUCLEOTIDE SEQUENCE</scope>
    <source>
        <strain evidence="1">DSM 100917</strain>
    </source>
</reference>
<dbReference type="AlphaFoldDB" id="A0AB35C151"/>
<accession>A0AB35C151</accession>
<name>A0AB35C151_9GAMM</name>
<organism evidence="1 2">
    <name type="scientific">Wohlfahrtiimonas chitiniclastica</name>
    <dbReference type="NCBI Taxonomy" id="400946"/>
    <lineage>
        <taxon>Bacteria</taxon>
        <taxon>Pseudomonadati</taxon>
        <taxon>Pseudomonadota</taxon>
        <taxon>Gammaproteobacteria</taxon>
        <taxon>Cardiobacteriales</taxon>
        <taxon>Ignatzschineriaceae</taxon>
        <taxon>Wohlfahrtiimonas</taxon>
    </lineage>
</organism>
<gene>
    <name evidence="1" type="ORF">J7561_09960</name>
</gene>
<dbReference type="EMBL" id="JAGIBU010000019">
    <property type="protein sequence ID" value="MBS7825511.1"/>
    <property type="molecule type" value="Genomic_DNA"/>
</dbReference>
<evidence type="ECO:0008006" key="3">
    <source>
        <dbReference type="Google" id="ProtNLM"/>
    </source>
</evidence>
<dbReference type="RefSeq" id="WP_213404345.1">
    <property type="nucleotide sequence ID" value="NZ_JAGIBT010000023.1"/>
</dbReference>
<comment type="caution">
    <text evidence="1">The sequence shown here is derived from an EMBL/GenBank/DDBJ whole genome shotgun (WGS) entry which is preliminary data.</text>
</comment>
<sequence>MALTKKPSKIGIDEFIENTTDIQANAKQTPKKRIQFTHTIDPLILERVDQKAQEMGLTRAALVNIFIINGLNKGATIDGNE</sequence>